<comment type="caution">
    <text evidence="9">The sequence shown here is derived from an EMBL/GenBank/DDBJ whole genome shotgun (WGS) entry which is preliminary data.</text>
</comment>
<dbReference type="InterPro" id="IPR002528">
    <property type="entry name" value="MATE_fam"/>
</dbReference>
<dbReference type="GO" id="GO:0015297">
    <property type="term" value="F:antiporter activity"/>
    <property type="evidence" value="ECO:0007669"/>
    <property type="project" value="InterPro"/>
</dbReference>
<organism evidence="9 10">
    <name type="scientific">Tritrichomonas foetus</name>
    <dbReference type="NCBI Taxonomy" id="1144522"/>
    <lineage>
        <taxon>Eukaryota</taxon>
        <taxon>Metamonada</taxon>
        <taxon>Parabasalia</taxon>
        <taxon>Tritrichomonadida</taxon>
        <taxon>Tritrichomonadidae</taxon>
        <taxon>Tritrichomonas</taxon>
    </lineage>
</organism>
<dbReference type="EMBL" id="MLAK01000567">
    <property type="protein sequence ID" value="OHT12268.1"/>
    <property type="molecule type" value="Genomic_DNA"/>
</dbReference>
<dbReference type="GO" id="GO:0005886">
    <property type="term" value="C:plasma membrane"/>
    <property type="evidence" value="ECO:0007669"/>
    <property type="project" value="UniProtKB-SubCell"/>
</dbReference>
<evidence type="ECO:0000256" key="2">
    <source>
        <dbReference type="ARBA" id="ARBA00010199"/>
    </source>
</evidence>
<evidence type="ECO:0000256" key="4">
    <source>
        <dbReference type="ARBA" id="ARBA00022475"/>
    </source>
</evidence>
<sequence length="211" mass="23351">MTTVAPNYSREIGGVFAVLSRINGLAVAFPSSIGTGYLSSGTLAFGSGDIRRLVSLMLWGILIAFTLTFIWTPVVVRNPRTVASLFLDDNNELQLAEQLLPIPFYTISLSGIGLVIVMTQLVAGKPIFALLPSLFQLLIQSFGCKFLAKKYSDHLINVMYIYNISDISVFVLNMLLFIYPVVVIRRKLKANNESSILTSLNTTDQPYETFQ</sequence>
<comment type="similarity">
    <text evidence="2">Belongs to the multi antimicrobial extrusion (MATE) (TC 2.A.66.1) family.</text>
</comment>
<feature type="transmembrane region" description="Helical" evidence="8">
    <location>
        <begin position="129"/>
        <end position="148"/>
    </location>
</feature>
<dbReference type="AlphaFoldDB" id="A0A1J4KR42"/>
<dbReference type="PANTHER" id="PTHR43549">
    <property type="entry name" value="MULTIDRUG RESISTANCE PROTEIN YPNP-RELATED"/>
    <property type="match status" value="1"/>
</dbReference>
<keyword evidence="4" id="KW-1003">Cell membrane</keyword>
<keyword evidence="6 8" id="KW-1133">Transmembrane helix</keyword>
<keyword evidence="3" id="KW-0813">Transport</keyword>
<dbReference type="Pfam" id="PF01554">
    <property type="entry name" value="MatE"/>
    <property type="match status" value="1"/>
</dbReference>
<feature type="transmembrane region" description="Helical" evidence="8">
    <location>
        <begin position="102"/>
        <end position="122"/>
    </location>
</feature>
<evidence type="ECO:0000256" key="6">
    <source>
        <dbReference type="ARBA" id="ARBA00022989"/>
    </source>
</evidence>
<dbReference type="InterPro" id="IPR052031">
    <property type="entry name" value="Membrane_Transporter-Flippase"/>
</dbReference>
<evidence type="ECO:0000256" key="3">
    <source>
        <dbReference type="ARBA" id="ARBA00022448"/>
    </source>
</evidence>
<evidence type="ECO:0000256" key="7">
    <source>
        <dbReference type="ARBA" id="ARBA00023136"/>
    </source>
</evidence>
<dbReference type="VEuPathDB" id="TrichDB:TRFO_17946"/>
<evidence type="ECO:0000313" key="10">
    <source>
        <dbReference type="Proteomes" id="UP000179807"/>
    </source>
</evidence>
<keyword evidence="10" id="KW-1185">Reference proteome</keyword>
<feature type="transmembrane region" description="Helical" evidence="8">
    <location>
        <begin position="160"/>
        <end position="182"/>
    </location>
</feature>
<name>A0A1J4KR42_9EUKA</name>
<dbReference type="RefSeq" id="XP_068365404.1">
    <property type="nucleotide sequence ID" value="XM_068499885.1"/>
</dbReference>
<keyword evidence="5 8" id="KW-0812">Transmembrane</keyword>
<dbReference type="GeneID" id="94834589"/>
<feature type="transmembrane region" description="Helical" evidence="8">
    <location>
        <begin position="56"/>
        <end position="76"/>
    </location>
</feature>
<comment type="subcellular location">
    <subcellularLocation>
        <location evidence="1">Cell membrane</location>
        <topology evidence="1">Multi-pass membrane protein</topology>
    </subcellularLocation>
</comment>
<reference evidence="9" key="1">
    <citation type="submission" date="2016-10" db="EMBL/GenBank/DDBJ databases">
        <authorList>
            <person name="Benchimol M."/>
            <person name="Almeida L.G."/>
            <person name="Vasconcelos A.T."/>
            <person name="Perreira-Neves A."/>
            <person name="Rosa I.A."/>
            <person name="Tasca T."/>
            <person name="Bogo M.R."/>
            <person name="de Souza W."/>
        </authorList>
    </citation>
    <scope>NUCLEOTIDE SEQUENCE [LARGE SCALE GENOMIC DNA]</scope>
    <source>
        <strain evidence="9">K</strain>
    </source>
</reference>
<dbReference type="GO" id="GO:0042910">
    <property type="term" value="F:xenobiotic transmembrane transporter activity"/>
    <property type="evidence" value="ECO:0007669"/>
    <property type="project" value="InterPro"/>
</dbReference>
<proteinExistence type="inferred from homology"/>
<evidence type="ECO:0000313" key="9">
    <source>
        <dbReference type="EMBL" id="OHT12268.1"/>
    </source>
</evidence>
<evidence type="ECO:0000256" key="1">
    <source>
        <dbReference type="ARBA" id="ARBA00004651"/>
    </source>
</evidence>
<dbReference type="Proteomes" id="UP000179807">
    <property type="component" value="Unassembled WGS sequence"/>
</dbReference>
<protein>
    <submittedName>
        <fullName evidence="9">Uncharacterized protein</fullName>
    </submittedName>
</protein>
<evidence type="ECO:0000256" key="5">
    <source>
        <dbReference type="ARBA" id="ARBA00022692"/>
    </source>
</evidence>
<dbReference type="PANTHER" id="PTHR43549:SF2">
    <property type="entry name" value="MULTIDRUG RESISTANCE PROTEIN NORM-RELATED"/>
    <property type="match status" value="1"/>
</dbReference>
<accession>A0A1J4KR42</accession>
<keyword evidence="7 8" id="KW-0472">Membrane</keyword>
<gene>
    <name evidence="9" type="ORF">TRFO_17946</name>
</gene>
<evidence type="ECO:0000256" key="8">
    <source>
        <dbReference type="SAM" id="Phobius"/>
    </source>
</evidence>